<gene>
    <name evidence="1" type="ORF">ACIBP5_30785</name>
</gene>
<accession>A0ABW8ACB5</accession>
<comment type="caution">
    <text evidence="1">The sequence shown here is derived from an EMBL/GenBank/DDBJ whole genome shotgun (WGS) entry which is preliminary data.</text>
</comment>
<evidence type="ECO:0000313" key="2">
    <source>
        <dbReference type="Proteomes" id="UP001612928"/>
    </source>
</evidence>
<dbReference type="EMBL" id="JBITMB010000008">
    <property type="protein sequence ID" value="MFI7444381.1"/>
    <property type="molecule type" value="Genomic_DNA"/>
</dbReference>
<protein>
    <submittedName>
        <fullName evidence="1">Uncharacterized protein</fullName>
    </submittedName>
</protein>
<keyword evidence="2" id="KW-1185">Reference proteome</keyword>
<evidence type="ECO:0000313" key="1">
    <source>
        <dbReference type="EMBL" id="MFI7444381.1"/>
    </source>
</evidence>
<dbReference type="RefSeq" id="WP_397024618.1">
    <property type="nucleotide sequence ID" value="NZ_JBITMB010000008.1"/>
</dbReference>
<organism evidence="1 2">
    <name type="scientific">Nonomuraea indica</name>
    <dbReference type="NCBI Taxonomy" id="1581193"/>
    <lineage>
        <taxon>Bacteria</taxon>
        <taxon>Bacillati</taxon>
        <taxon>Actinomycetota</taxon>
        <taxon>Actinomycetes</taxon>
        <taxon>Streptosporangiales</taxon>
        <taxon>Streptosporangiaceae</taxon>
        <taxon>Nonomuraea</taxon>
    </lineage>
</organism>
<reference evidence="1 2" key="1">
    <citation type="submission" date="2024-10" db="EMBL/GenBank/DDBJ databases">
        <title>The Natural Products Discovery Center: Release of the First 8490 Sequenced Strains for Exploring Actinobacteria Biosynthetic Diversity.</title>
        <authorList>
            <person name="Kalkreuter E."/>
            <person name="Kautsar S.A."/>
            <person name="Yang D."/>
            <person name="Bader C.D."/>
            <person name="Teijaro C.N."/>
            <person name="Fluegel L."/>
            <person name="Davis C.M."/>
            <person name="Simpson J.R."/>
            <person name="Lauterbach L."/>
            <person name="Steele A.D."/>
            <person name="Gui C."/>
            <person name="Meng S."/>
            <person name="Li G."/>
            <person name="Viehrig K."/>
            <person name="Ye F."/>
            <person name="Su P."/>
            <person name="Kiefer A.F."/>
            <person name="Nichols A."/>
            <person name="Cepeda A.J."/>
            <person name="Yan W."/>
            <person name="Fan B."/>
            <person name="Jiang Y."/>
            <person name="Adhikari A."/>
            <person name="Zheng C.-J."/>
            <person name="Schuster L."/>
            <person name="Cowan T.M."/>
            <person name="Smanski M.J."/>
            <person name="Chevrette M.G."/>
            <person name="De Carvalho L.P.S."/>
            <person name="Shen B."/>
        </authorList>
    </citation>
    <scope>NUCLEOTIDE SEQUENCE [LARGE SCALE GENOMIC DNA]</scope>
    <source>
        <strain evidence="1 2">NPDC049503</strain>
    </source>
</reference>
<proteinExistence type="predicted"/>
<dbReference type="Proteomes" id="UP001612928">
    <property type="component" value="Unassembled WGS sequence"/>
</dbReference>
<name>A0ABW8ACB5_9ACTN</name>
<sequence length="41" mass="4365">MIAMILLIALMIVAVTATELVLHCAARRKESVESPAEIAAD</sequence>